<comment type="caution">
    <text evidence="7">The sequence shown here is derived from an EMBL/GenBank/DDBJ whole genome shotgun (WGS) entry which is preliminary data.</text>
</comment>
<keyword evidence="8" id="KW-1185">Reference proteome</keyword>
<dbReference type="InterPro" id="IPR037185">
    <property type="entry name" value="EmrE-like"/>
</dbReference>
<dbReference type="GO" id="GO:0016020">
    <property type="term" value="C:membrane"/>
    <property type="evidence" value="ECO:0007669"/>
    <property type="project" value="UniProtKB-SubCell"/>
</dbReference>
<dbReference type="OrthoDB" id="239604at2157"/>
<evidence type="ECO:0000256" key="5">
    <source>
        <dbReference type="SAM" id="Phobius"/>
    </source>
</evidence>
<feature type="transmembrane region" description="Helical" evidence="5">
    <location>
        <begin position="29"/>
        <end position="47"/>
    </location>
</feature>
<dbReference type="Pfam" id="PF00892">
    <property type="entry name" value="EamA"/>
    <property type="match status" value="2"/>
</dbReference>
<evidence type="ECO:0000256" key="2">
    <source>
        <dbReference type="ARBA" id="ARBA00022692"/>
    </source>
</evidence>
<evidence type="ECO:0000256" key="3">
    <source>
        <dbReference type="ARBA" id="ARBA00022989"/>
    </source>
</evidence>
<accession>A0A0W1SW91</accession>
<dbReference type="InterPro" id="IPR000620">
    <property type="entry name" value="EamA_dom"/>
</dbReference>
<dbReference type="EMBL" id="LOPV01000041">
    <property type="protein sequence ID" value="KTG30547.1"/>
    <property type="molecule type" value="Genomic_DNA"/>
</dbReference>
<keyword evidence="3 5" id="KW-1133">Transmembrane helix</keyword>
<dbReference type="Proteomes" id="UP000053157">
    <property type="component" value="Unassembled WGS sequence"/>
</dbReference>
<name>A0A0W1SW91_9EURY</name>
<dbReference type="PANTHER" id="PTHR32322">
    <property type="entry name" value="INNER MEMBRANE TRANSPORTER"/>
    <property type="match status" value="1"/>
</dbReference>
<feature type="domain" description="EamA" evidence="6">
    <location>
        <begin position="3"/>
        <end position="141"/>
    </location>
</feature>
<feature type="transmembrane region" description="Helical" evidence="5">
    <location>
        <begin position="246"/>
        <end position="266"/>
    </location>
</feature>
<feature type="transmembrane region" description="Helical" evidence="5">
    <location>
        <begin position="278"/>
        <end position="300"/>
    </location>
</feature>
<gene>
    <name evidence="7" type="ORF">AUR66_07220</name>
</gene>
<dbReference type="PANTHER" id="PTHR32322:SF2">
    <property type="entry name" value="EAMA DOMAIN-CONTAINING PROTEIN"/>
    <property type="match status" value="1"/>
</dbReference>
<keyword evidence="2 5" id="KW-0812">Transmembrane</keyword>
<evidence type="ECO:0000256" key="1">
    <source>
        <dbReference type="ARBA" id="ARBA00004141"/>
    </source>
</evidence>
<feature type="domain" description="EamA" evidence="6">
    <location>
        <begin position="162"/>
        <end position="289"/>
    </location>
</feature>
<evidence type="ECO:0000313" key="7">
    <source>
        <dbReference type="EMBL" id="KTG30547.1"/>
    </source>
</evidence>
<feature type="transmembrane region" description="Helical" evidence="5">
    <location>
        <begin position="6"/>
        <end position="22"/>
    </location>
</feature>
<feature type="transmembrane region" description="Helical" evidence="5">
    <location>
        <begin position="220"/>
        <end position="240"/>
    </location>
</feature>
<evidence type="ECO:0000259" key="6">
    <source>
        <dbReference type="Pfam" id="PF00892"/>
    </source>
</evidence>
<dbReference type="AlphaFoldDB" id="A0A0W1SW91"/>
<reference evidence="7 8" key="1">
    <citation type="submission" date="2015-12" db="EMBL/GenBank/DDBJ databases">
        <title>Haloferax profundi sp. nov. isolated from the Discovery deep brine-seawater interface in the Red Sea.</title>
        <authorList>
            <person name="Zhang G."/>
            <person name="Stingl U."/>
            <person name="Rashid M."/>
        </authorList>
    </citation>
    <scope>NUCLEOTIDE SEQUENCE [LARGE SCALE GENOMIC DNA]</scope>
    <source>
        <strain evidence="7 8">SB29</strain>
    </source>
</reference>
<feature type="transmembrane region" description="Helical" evidence="5">
    <location>
        <begin position="109"/>
        <end position="140"/>
    </location>
</feature>
<evidence type="ECO:0000313" key="8">
    <source>
        <dbReference type="Proteomes" id="UP000053157"/>
    </source>
</evidence>
<sequence>MDPGILFAILAALGWGVYIFGLKRFFGGYSAAQLAVVINVFSVAWYTPVTATRLDPVSVPTFDELGVVGVGVVLTTIVFIGLGFVLFVEALDGGDVSYVTPINKLVPVFVLPIEIVLLSAHLSALQLVGVGVATLAVYVANYRGGSLFDPLRRAADSRPAQLALASAACYAVSDVGKRVALQELAIPTTLWVPVLFVGGTLVLLPLAVRDWRPVRGHLPRFAAMGLLVAGSEHVTSVAFSLVPASIGSPIINTQAIVAVVLGGVILRESQFGIRLVAALLAVTGVALIAVGDVGTLVAVAG</sequence>
<protein>
    <submittedName>
        <fullName evidence="7">Cysteine transporter</fullName>
    </submittedName>
</protein>
<dbReference type="RefSeq" id="WP_058570886.1">
    <property type="nucleotide sequence ID" value="NZ_LOPV01000041.1"/>
</dbReference>
<dbReference type="SUPFAM" id="SSF103481">
    <property type="entry name" value="Multidrug resistance efflux transporter EmrE"/>
    <property type="match status" value="2"/>
</dbReference>
<comment type="subcellular location">
    <subcellularLocation>
        <location evidence="1">Membrane</location>
        <topology evidence="1">Multi-pass membrane protein</topology>
    </subcellularLocation>
</comment>
<organism evidence="7 8">
    <name type="scientific">Haloferax profundi</name>
    <dbReference type="NCBI Taxonomy" id="1544718"/>
    <lineage>
        <taxon>Archaea</taxon>
        <taxon>Methanobacteriati</taxon>
        <taxon>Methanobacteriota</taxon>
        <taxon>Stenosarchaea group</taxon>
        <taxon>Halobacteria</taxon>
        <taxon>Halobacteriales</taxon>
        <taxon>Haloferacaceae</taxon>
        <taxon>Haloferax</taxon>
    </lineage>
</organism>
<evidence type="ECO:0000256" key="4">
    <source>
        <dbReference type="ARBA" id="ARBA00023136"/>
    </source>
</evidence>
<keyword evidence="4 5" id="KW-0472">Membrane</keyword>
<feature type="transmembrane region" description="Helical" evidence="5">
    <location>
        <begin position="190"/>
        <end position="208"/>
    </location>
</feature>
<proteinExistence type="predicted"/>
<feature type="transmembrane region" description="Helical" evidence="5">
    <location>
        <begin position="67"/>
        <end position="88"/>
    </location>
</feature>
<dbReference type="InterPro" id="IPR050638">
    <property type="entry name" value="AA-Vitamin_Transporters"/>
</dbReference>